<keyword evidence="3" id="KW-0010">Activator</keyword>
<feature type="domain" description="HTH araC/xylS-type" evidence="5">
    <location>
        <begin position="174"/>
        <end position="272"/>
    </location>
</feature>
<evidence type="ECO:0000256" key="4">
    <source>
        <dbReference type="ARBA" id="ARBA00023163"/>
    </source>
</evidence>
<dbReference type="Pfam" id="PF02311">
    <property type="entry name" value="AraC_binding"/>
    <property type="match status" value="1"/>
</dbReference>
<evidence type="ECO:0000256" key="3">
    <source>
        <dbReference type="ARBA" id="ARBA00023159"/>
    </source>
</evidence>
<dbReference type="CDD" id="cd06986">
    <property type="entry name" value="cupin_MmsR-like_N"/>
    <property type="match status" value="1"/>
</dbReference>
<dbReference type="PANTHER" id="PTHR46796">
    <property type="entry name" value="HTH-TYPE TRANSCRIPTIONAL ACTIVATOR RHAS-RELATED"/>
    <property type="match status" value="1"/>
</dbReference>
<protein>
    <submittedName>
        <fullName evidence="6">Helix-turn-helix domain-containing protein</fullName>
    </submittedName>
</protein>
<dbReference type="Gene3D" id="2.60.120.280">
    <property type="entry name" value="Regulatory protein AraC"/>
    <property type="match status" value="1"/>
</dbReference>
<dbReference type="InterPro" id="IPR037923">
    <property type="entry name" value="HTH-like"/>
</dbReference>
<dbReference type="EMBL" id="JBHTOC010000012">
    <property type="protein sequence ID" value="MFD1430330.1"/>
    <property type="molecule type" value="Genomic_DNA"/>
</dbReference>
<name>A0ABW4CHL2_9LACO</name>
<sequence length="286" mass="32784">MQYAWQKYASYGVDWLTEECGWQRCTPLDSYYYTVARDVIVHYVIAGSGWVEIDGQVHPVQRGEFFLLTAGVKVKYGPTLEDPWEYCWLGFGGQMASRILAPLTARGFLIAEMPPAAGKDIVAFTHERVSKTDRKHDTGLRRSRDLIAFVDDFATGLGVVQATRDEEHYDETVAAALAYFNANYTRPISVQDAASHVHISRSYLYRLFIREVNLAPKQYLQRLRLSHAQQLLESTTLPIEVVAAQSGYQDALHFSRQFRSYYSDAPREYRRKKAVDRTYYPDADPK</sequence>
<dbReference type="SUPFAM" id="SSF51215">
    <property type="entry name" value="Regulatory protein AraC"/>
    <property type="match status" value="1"/>
</dbReference>
<gene>
    <name evidence="6" type="ORF">ACFQ4P_08725</name>
</gene>
<dbReference type="RefSeq" id="WP_203626644.1">
    <property type="nucleotide sequence ID" value="NZ_BOLQ01000007.1"/>
</dbReference>
<dbReference type="Proteomes" id="UP001597196">
    <property type="component" value="Unassembled WGS sequence"/>
</dbReference>
<dbReference type="SMART" id="SM00342">
    <property type="entry name" value="HTH_ARAC"/>
    <property type="match status" value="1"/>
</dbReference>
<evidence type="ECO:0000259" key="5">
    <source>
        <dbReference type="PROSITE" id="PS01124"/>
    </source>
</evidence>
<dbReference type="InterPro" id="IPR018062">
    <property type="entry name" value="HTH_AraC-typ_CS"/>
</dbReference>
<reference evidence="7" key="1">
    <citation type="journal article" date="2019" name="Int. J. Syst. Evol. Microbiol.">
        <title>The Global Catalogue of Microorganisms (GCM) 10K type strain sequencing project: providing services to taxonomists for standard genome sequencing and annotation.</title>
        <authorList>
            <consortium name="The Broad Institute Genomics Platform"/>
            <consortium name="The Broad Institute Genome Sequencing Center for Infectious Disease"/>
            <person name="Wu L."/>
            <person name="Ma J."/>
        </authorList>
    </citation>
    <scope>NUCLEOTIDE SEQUENCE [LARGE SCALE GENOMIC DNA]</scope>
    <source>
        <strain evidence="7">CCM 8980</strain>
    </source>
</reference>
<keyword evidence="2" id="KW-0238">DNA-binding</keyword>
<evidence type="ECO:0000256" key="1">
    <source>
        <dbReference type="ARBA" id="ARBA00023015"/>
    </source>
</evidence>
<dbReference type="InterPro" id="IPR003313">
    <property type="entry name" value="AraC-bd"/>
</dbReference>
<keyword evidence="7" id="KW-1185">Reference proteome</keyword>
<dbReference type="InterPro" id="IPR018060">
    <property type="entry name" value="HTH_AraC"/>
</dbReference>
<dbReference type="PROSITE" id="PS01124">
    <property type="entry name" value="HTH_ARAC_FAMILY_2"/>
    <property type="match status" value="1"/>
</dbReference>
<dbReference type="Pfam" id="PF12833">
    <property type="entry name" value="HTH_18"/>
    <property type="match status" value="1"/>
</dbReference>
<keyword evidence="4" id="KW-0804">Transcription</keyword>
<accession>A0ABW4CHL2</accession>
<keyword evidence="1" id="KW-0805">Transcription regulation</keyword>
<organism evidence="6 7">
    <name type="scientific">Lacticaseibacillus mingshuiensis</name>
    <dbReference type="NCBI Taxonomy" id="2799574"/>
    <lineage>
        <taxon>Bacteria</taxon>
        <taxon>Bacillati</taxon>
        <taxon>Bacillota</taxon>
        <taxon>Bacilli</taxon>
        <taxon>Lactobacillales</taxon>
        <taxon>Lactobacillaceae</taxon>
        <taxon>Lacticaseibacillus</taxon>
    </lineage>
</organism>
<evidence type="ECO:0000256" key="2">
    <source>
        <dbReference type="ARBA" id="ARBA00023125"/>
    </source>
</evidence>
<proteinExistence type="predicted"/>
<dbReference type="InterPro" id="IPR009057">
    <property type="entry name" value="Homeodomain-like_sf"/>
</dbReference>
<dbReference type="Gene3D" id="1.10.10.60">
    <property type="entry name" value="Homeodomain-like"/>
    <property type="match status" value="2"/>
</dbReference>
<evidence type="ECO:0000313" key="6">
    <source>
        <dbReference type="EMBL" id="MFD1430330.1"/>
    </source>
</evidence>
<dbReference type="InterPro" id="IPR050204">
    <property type="entry name" value="AraC_XylS_family_regulators"/>
</dbReference>
<dbReference type="PROSITE" id="PS00041">
    <property type="entry name" value="HTH_ARAC_FAMILY_1"/>
    <property type="match status" value="1"/>
</dbReference>
<evidence type="ECO:0000313" key="7">
    <source>
        <dbReference type="Proteomes" id="UP001597196"/>
    </source>
</evidence>
<comment type="caution">
    <text evidence="6">The sequence shown here is derived from an EMBL/GenBank/DDBJ whole genome shotgun (WGS) entry which is preliminary data.</text>
</comment>
<dbReference type="SUPFAM" id="SSF46689">
    <property type="entry name" value="Homeodomain-like"/>
    <property type="match status" value="2"/>
</dbReference>